<keyword evidence="3" id="KW-0732">Signal</keyword>
<feature type="signal peptide" evidence="3">
    <location>
        <begin position="1"/>
        <end position="31"/>
    </location>
</feature>
<evidence type="ECO:0000313" key="6">
    <source>
        <dbReference type="EMBL" id="QDS91733.1"/>
    </source>
</evidence>
<dbReference type="EMBL" id="CP036262">
    <property type="protein sequence ID" value="QDS91733.1"/>
    <property type="molecule type" value="Genomic_DNA"/>
</dbReference>
<dbReference type="KEGG" id="rml:FF011L_04660"/>
<dbReference type="InterPro" id="IPR032789">
    <property type="entry name" value="T2SS-T3SS_pil_N"/>
</dbReference>
<evidence type="ECO:0000259" key="5">
    <source>
        <dbReference type="Pfam" id="PF13629"/>
    </source>
</evidence>
<feature type="chain" id="PRO_5021909106" evidence="3">
    <location>
        <begin position="32"/>
        <end position="615"/>
    </location>
</feature>
<feature type="compositionally biased region" description="Polar residues" evidence="2">
    <location>
        <begin position="447"/>
        <end position="465"/>
    </location>
</feature>
<keyword evidence="7" id="KW-1185">Reference proteome</keyword>
<evidence type="ECO:0000256" key="2">
    <source>
        <dbReference type="SAM" id="MobiDB-lite"/>
    </source>
</evidence>
<evidence type="ECO:0000256" key="1">
    <source>
        <dbReference type="RuleBase" id="RU004003"/>
    </source>
</evidence>
<dbReference type="GO" id="GO:0015627">
    <property type="term" value="C:type II protein secretion system complex"/>
    <property type="evidence" value="ECO:0007669"/>
    <property type="project" value="TreeGrafter"/>
</dbReference>
<reference evidence="6 7" key="1">
    <citation type="submission" date="2019-02" db="EMBL/GenBank/DDBJ databases">
        <title>Deep-cultivation of Planctomycetes and their phenomic and genomic characterization uncovers novel biology.</title>
        <authorList>
            <person name="Wiegand S."/>
            <person name="Jogler M."/>
            <person name="Boedeker C."/>
            <person name="Pinto D."/>
            <person name="Vollmers J."/>
            <person name="Rivas-Marin E."/>
            <person name="Kohn T."/>
            <person name="Peeters S.H."/>
            <person name="Heuer A."/>
            <person name="Rast P."/>
            <person name="Oberbeckmann S."/>
            <person name="Bunk B."/>
            <person name="Jeske O."/>
            <person name="Meyerdierks A."/>
            <person name="Storesund J.E."/>
            <person name="Kallscheuer N."/>
            <person name="Luecker S."/>
            <person name="Lage O.M."/>
            <person name="Pohl T."/>
            <person name="Merkel B.J."/>
            <person name="Hornburger P."/>
            <person name="Mueller R.-W."/>
            <person name="Bruemmer F."/>
            <person name="Labrenz M."/>
            <person name="Spormann A.M."/>
            <person name="Op den Camp H."/>
            <person name="Overmann J."/>
            <person name="Amann R."/>
            <person name="Jetten M.S.M."/>
            <person name="Mascher T."/>
            <person name="Medema M.H."/>
            <person name="Devos D.P."/>
            <person name="Kaster A.-K."/>
            <person name="Ovreas L."/>
            <person name="Rohde M."/>
            <person name="Galperin M.Y."/>
            <person name="Jogler C."/>
        </authorList>
    </citation>
    <scope>NUCLEOTIDE SEQUENCE [LARGE SCALE GENOMIC DNA]</scope>
    <source>
        <strain evidence="6 7">FF011L</strain>
    </source>
</reference>
<protein>
    <submittedName>
        <fullName evidence="6">Type II secretion system protein D</fullName>
    </submittedName>
</protein>
<evidence type="ECO:0000259" key="4">
    <source>
        <dbReference type="Pfam" id="PF00263"/>
    </source>
</evidence>
<proteinExistence type="inferred from homology"/>
<dbReference type="InterPro" id="IPR050810">
    <property type="entry name" value="Bact_Secretion_Sys_Channel"/>
</dbReference>
<dbReference type="GO" id="GO:0009306">
    <property type="term" value="P:protein secretion"/>
    <property type="evidence" value="ECO:0007669"/>
    <property type="project" value="InterPro"/>
</dbReference>
<accession>A0A517MA15</accession>
<evidence type="ECO:0000313" key="7">
    <source>
        <dbReference type="Proteomes" id="UP000320672"/>
    </source>
</evidence>
<dbReference type="Pfam" id="PF00263">
    <property type="entry name" value="Secretin"/>
    <property type="match status" value="1"/>
</dbReference>
<dbReference type="Pfam" id="PF13629">
    <property type="entry name" value="T2SS-T3SS_pil_N"/>
    <property type="match status" value="1"/>
</dbReference>
<feature type="domain" description="Pilus formation protein N-terminal" evidence="5">
    <location>
        <begin position="85"/>
        <end position="160"/>
    </location>
</feature>
<gene>
    <name evidence="6" type="primary">outD</name>
    <name evidence="6" type="ORF">FF011L_04660</name>
</gene>
<dbReference type="RefSeq" id="WP_145349857.1">
    <property type="nucleotide sequence ID" value="NZ_CP036262.1"/>
</dbReference>
<evidence type="ECO:0000256" key="3">
    <source>
        <dbReference type="SAM" id="SignalP"/>
    </source>
</evidence>
<dbReference type="Proteomes" id="UP000320672">
    <property type="component" value="Chromosome"/>
</dbReference>
<dbReference type="PANTHER" id="PTHR30332:SF17">
    <property type="entry name" value="TYPE IV PILIATION SYSTEM PROTEIN DR_0774-RELATED"/>
    <property type="match status" value="1"/>
</dbReference>
<sequence precursor="true">MPGLGTLRRTILRLASAVVFAFACVPTASIAQGLSSPQNPALALPSPIASPPVRRAPEAYTVDTSGPQNPSRKEQRFLIERIDPERTLDVTVGRPSILRFKVPAFRDQVGDPGIVDVLSLTETELSITGKKVGSTVLNLWFKDPANPSGQEVLSYLIRVSDDPERSRHYDVLLENLERDLNHGFPNSVVDLSYVGSQVVVRGKARDIEEATHLLRIVSQSLPTDDQVDQSVSTVPAVSQNSAAPGLLQPTSFQAVEGFTIDEITNAGGVNSVFRGDSVTGANATQINNRVVNMLEIAGVHQVMLKVTLAEVVRDSGRSLIATTRFGVDSDNTSDISFTQETGLGRLTFQTDQFFLRFDALKRLGMARSLSEPNLTTLSGQPANFLVGGQFPILESVSTVAAVNQNISYVPFGVQLSVLPTVTDGDRIRLQLQATISETDSGGIGTGNDDQNNDPSQPPSLTTRTFTSTVELRDTESLALAGLIRNSLSSSSARVPFLGDLPYVGNLFSQNSSNFQEQELLVIVTPYLVSPVSATTPLALPGSDTFEPDDLEFFLRGSIYGSVPEDYRTPVRSDVSKMHAFRSSEQKYIIGLPGHSSGRPLPACPSPANQILREVP</sequence>
<dbReference type="OrthoDB" id="9775455at2"/>
<feature type="domain" description="Type II/III secretion system secretin-like" evidence="4">
    <location>
        <begin position="359"/>
        <end position="528"/>
    </location>
</feature>
<comment type="similarity">
    <text evidence="1">Belongs to the bacterial secretin family.</text>
</comment>
<feature type="region of interest" description="Disordered" evidence="2">
    <location>
        <begin position="438"/>
        <end position="465"/>
    </location>
</feature>
<dbReference type="PANTHER" id="PTHR30332">
    <property type="entry name" value="PROBABLE GENERAL SECRETION PATHWAY PROTEIN D"/>
    <property type="match status" value="1"/>
</dbReference>
<dbReference type="InterPro" id="IPR004846">
    <property type="entry name" value="T2SS/T3SS_dom"/>
</dbReference>
<dbReference type="InterPro" id="IPR001775">
    <property type="entry name" value="GspD/PilQ"/>
</dbReference>
<dbReference type="AlphaFoldDB" id="A0A517MA15"/>
<dbReference type="PRINTS" id="PR00811">
    <property type="entry name" value="BCTERIALGSPD"/>
</dbReference>
<name>A0A517MA15_9BACT</name>
<organism evidence="6 7">
    <name type="scientific">Roseimaritima multifibrata</name>
    <dbReference type="NCBI Taxonomy" id="1930274"/>
    <lineage>
        <taxon>Bacteria</taxon>
        <taxon>Pseudomonadati</taxon>
        <taxon>Planctomycetota</taxon>
        <taxon>Planctomycetia</taxon>
        <taxon>Pirellulales</taxon>
        <taxon>Pirellulaceae</taxon>
        <taxon>Roseimaritima</taxon>
    </lineage>
</organism>